<dbReference type="PANTHER" id="PTHR37739">
    <property type="entry name" value="KINESIN-LIKE PROTEIN KIN-12D"/>
    <property type="match status" value="1"/>
</dbReference>
<evidence type="ECO:0000256" key="1">
    <source>
        <dbReference type="ARBA" id="ARBA00022701"/>
    </source>
</evidence>
<evidence type="ECO:0000256" key="4">
    <source>
        <dbReference type="ARBA" id="ARBA00023054"/>
    </source>
</evidence>
<dbReference type="Proteomes" id="UP001206925">
    <property type="component" value="Unassembled WGS sequence"/>
</dbReference>
<evidence type="ECO:0000256" key="3">
    <source>
        <dbReference type="ARBA" id="ARBA00022840"/>
    </source>
</evidence>
<gene>
    <name evidence="7" type="ORF">M8C21_011173</name>
</gene>
<evidence type="ECO:0000256" key="2">
    <source>
        <dbReference type="ARBA" id="ARBA00022741"/>
    </source>
</evidence>
<feature type="non-terminal residue" evidence="7">
    <location>
        <position position="303"/>
    </location>
</feature>
<evidence type="ECO:0000313" key="8">
    <source>
        <dbReference type="Proteomes" id="UP001206925"/>
    </source>
</evidence>
<dbReference type="InterPro" id="IPR044986">
    <property type="entry name" value="KIF15/KIN-12"/>
</dbReference>
<dbReference type="Gene3D" id="6.10.250.3110">
    <property type="match status" value="1"/>
</dbReference>
<keyword evidence="3" id="KW-0067">ATP-binding</keyword>
<evidence type="ECO:0000256" key="5">
    <source>
        <dbReference type="ARBA" id="ARBA00023175"/>
    </source>
</evidence>
<keyword evidence="4 6" id="KW-0175">Coiled coil</keyword>
<reference evidence="7" key="1">
    <citation type="submission" date="2022-06" db="EMBL/GenBank/DDBJ databases">
        <title>Uncovering the hologenomic basis of an extraordinary plant invasion.</title>
        <authorList>
            <person name="Bieker V.C."/>
            <person name="Martin M.D."/>
            <person name="Gilbert T."/>
            <person name="Hodgins K."/>
            <person name="Battlay P."/>
            <person name="Petersen B."/>
            <person name="Wilson J."/>
        </authorList>
    </citation>
    <scope>NUCLEOTIDE SEQUENCE</scope>
    <source>
        <strain evidence="7">AA19_3_7</strain>
        <tissue evidence="7">Leaf</tissue>
    </source>
</reference>
<dbReference type="GO" id="GO:0005874">
    <property type="term" value="C:microtubule"/>
    <property type="evidence" value="ECO:0007669"/>
    <property type="project" value="UniProtKB-KW"/>
</dbReference>
<keyword evidence="1" id="KW-0493">Microtubule</keyword>
<sequence length="303" mass="35022">IFALNAKLAMSGSMTHDVLRDLLGIKLDMTTYSSLVNGHQIEEINEKAQIHNAEVQYKEEDVIKLKKQLNELVNERKGWLEEIERKQGEMIAAQVALEQLRQRDRLLSTENEMFKTEISNHKTKVMELETEVTKLSGQQNIQQRIHHHTKIKEENNALKAQNEEFSRKLKRSDVILNRVKEELANLRAAHGKNAYYVETELQLAENLKETEEERDHLAQKLAALCTSILKAAGVNRPTSDVNVTMAEEALEQFQRRVAALERELQDLQYKNRICNERARLSELMPQTANENNRSIPFLSTLDR</sequence>
<name>A0AAD5DAT2_AMBAR</name>
<evidence type="ECO:0000256" key="6">
    <source>
        <dbReference type="SAM" id="Coils"/>
    </source>
</evidence>
<dbReference type="AlphaFoldDB" id="A0AAD5DAT2"/>
<keyword evidence="8" id="KW-1185">Reference proteome</keyword>
<accession>A0AAD5DAT2</accession>
<evidence type="ECO:0000313" key="7">
    <source>
        <dbReference type="EMBL" id="KAI7756019.1"/>
    </source>
</evidence>
<keyword evidence="5" id="KW-0505">Motor protein</keyword>
<dbReference type="GO" id="GO:0005524">
    <property type="term" value="F:ATP binding"/>
    <property type="evidence" value="ECO:0007669"/>
    <property type="project" value="UniProtKB-KW"/>
</dbReference>
<protein>
    <submittedName>
        <fullName evidence="7">Uncharacterized protein</fullName>
    </submittedName>
</protein>
<organism evidence="7 8">
    <name type="scientific">Ambrosia artemisiifolia</name>
    <name type="common">Common ragweed</name>
    <dbReference type="NCBI Taxonomy" id="4212"/>
    <lineage>
        <taxon>Eukaryota</taxon>
        <taxon>Viridiplantae</taxon>
        <taxon>Streptophyta</taxon>
        <taxon>Embryophyta</taxon>
        <taxon>Tracheophyta</taxon>
        <taxon>Spermatophyta</taxon>
        <taxon>Magnoliopsida</taxon>
        <taxon>eudicotyledons</taxon>
        <taxon>Gunneridae</taxon>
        <taxon>Pentapetalae</taxon>
        <taxon>asterids</taxon>
        <taxon>campanulids</taxon>
        <taxon>Asterales</taxon>
        <taxon>Asteraceae</taxon>
        <taxon>Asteroideae</taxon>
        <taxon>Heliantheae alliance</taxon>
        <taxon>Heliantheae</taxon>
        <taxon>Ambrosia</taxon>
    </lineage>
</organism>
<feature type="coiled-coil region" evidence="6">
    <location>
        <begin position="41"/>
        <end position="277"/>
    </location>
</feature>
<keyword evidence="2" id="KW-0547">Nucleotide-binding</keyword>
<comment type="caution">
    <text evidence="7">The sequence shown here is derived from an EMBL/GenBank/DDBJ whole genome shotgun (WGS) entry which is preliminary data.</text>
</comment>
<dbReference type="EMBL" id="JAMZMK010000635">
    <property type="protein sequence ID" value="KAI7756019.1"/>
    <property type="molecule type" value="Genomic_DNA"/>
</dbReference>
<dbReference type="PANTHER" id="PTHR37739:SF8">
    <property type="entry name" value="KINESIN-LIKE PROTEIN KIN-12D"/>
    <property type="match status" value="1"/>
</dbReference>
<proteinExistence type="predicted"/>